<dbReference type="OrthoDB" id="9938128at2"/>
<name>A0A1T5MG59_9BACT</name>
<evidence type="ECO:0000313" key="2">
    <source>
        <dbReference type="Proteomes" id="UP000190961"/>
    </source>
</evidence>
<dbReference type="Proteomes" id="UP000190961">
    <property type="component" value="Unassembled WGS sequence"/>
</dbReference>
<protein>
    <submittedName>
        <fullName evidence="1">Uncharacterized protein</fullName>
    </submittedName>
</protein>
<keyword evidence="2" id="KW-1185">Reference proteome</keyword>
<evidence type="ECO:0000313" key="1">
    <source>
        <dbReference type="EMBL" id="SKC87241.1"/>
    </source>
</evidence>
<dbReference type="AlphaFoldDB" id="A0A1T5MG59"/>
<organism evidence="1 2">
    <name type="scientific">Ohtaekwangia koreensis</name>
    <dbReference type="NCBI Taxonomy" id="688867"/>
    <lineage>
        <taxon>Bacteria</taxon>
        <taxon>Pseudomonadati</taxon>
        <taxon>Bacteroidota</taxon>
        <taxon>Cytophagia</taxon>
        <taxon>Cytophagales</taxon>
        <taxon>Fulvivirgaceae</taxon>
        <taxon>Ohtaekwangia</taxon>
    </lineage>
</organism>
<dbReference type="RefSeq" id="WP_079689838.1">
    <property type="nucleotide sequence ID" value="NZ_FUZU01000004.1"/>
</dbReference>
<reference evidence="1 2" key="1">
    <citation type="submission" date="2017-02" db="EMBL/GenBank/DDBJ databases">
        <authorList>
            <person name="Peterson S.W."/>
        </authorList>
    </citation>
    <scope>NUCLEOTIDE SEQUENCE [LARGE SCALE GENOMIC DNA]</scope>
    <source>
        <strain evidence="1 2">DSM 25262</strain>
    </source>
</reference>
<accession>A0A1T5MG59</accession>
<gene>
    <name evidence="1" type="ORF">SAMN05660236_5361</name>
</gene>
<sequence>MNKVYYKGQPYDFKVTKLESGQRHYSLYRNGMLTHSVMEDDLDKRTIVSMILDSYYKSISEPQPTFLQLFK</sequence>
<dbReference type="STRING" id="688867.SAMN05660236_5361"/>
<proteinExistence type="predicted"/>
<dbReference type="EMBL" id="FUZU01000004">
    <property type="protein sequence ID" value="SKC87241.1"/>
    <property type="molecule type" value="Genomic_DNA"/>
</dbReference>